<evidence type="ECO:0000313" key="2">
    <source>
        <dbReference type="Proteomes" id="UP000232453"/>
    </source>
</evidence>
<gene>
    <name evidence="1" type="ORF">ATL51_4138</name>
</gene>
<name>A0AA44US48_PSEA5</name>
<comment type="caution">
    <text evidence="1">The sequence shown here is derived from an EMBL/GenBank/DDBJ whole genome shotgun (WGS) entry which is preliminary data.</text>
</comment>
<sequence length="64" mass="6986">MVTPRPSRAQLLAQLGFVVDSYGATTNELDTSFEEAGRIDSEVVLMYHATAAERREFEAGPVPS</sequence>
<dbReference type="Proteomes" id="UP000232453">
    <property type="component" value="Unassembled WGS sequence"/>
</dbReference>
<protein>
    <submittedName>
        <fullName evidence="1">Iron complex transport system substrate-binding protein</fullName>
    </submittedName>
</protein>
<organism evidence="1 2">
    <name type="scientific">Pseudonocardia alni</name>
    <name type="common">Amycolata alni</name>
    <dbReference type="NCBI Taxonomy" id="33907"/>
    <lineage>
        <taxon>Bacteria</taxon>
        <taxon>Bacillati</taxon>
        <taxon>Actinomycetota</taxon>
        <taxon>Actinomycetes</taxon>
        <taxon>Pseudonocardiales</taxon>
        <taxon>Pseudonocardiaceae</taxon>
        <taxon>Pseudonocardia</taxon>
    </lineage>
</organism>
<dbReference type="EMBL" id="PHUJ01000003">
    <property type="protein sequence ID" value="PKB32411.1"/>
    <property type="molecule type" value="Genomic_DNA"/>
</dbReference>
<proteinExistence type="predicted"/>
<dbReference type="Gene3D" id="3.40.50.1980">
    <property type="entry name" value="Nitrogenase molybdenum iron protein domain"/>
    <property type="match status" value="1"/>
</dbReference>
<reference evidence="1 2" key="1">
    <citation type="submission" date="2017-11" db="EMBL/GenBank/DDBJ databases">
        <title>Sequencing the genomes of 1000 actinobacteria strains.</title>
        <authorList>
            <person name="Klenk H.-P."/>
        </authorList>
    </citation>
    <scope>NUCLEOTIDE SEQUENCE [LARGE SCALE GENOMIC DNA]</scope>
    <source>
        <strain evidence="1 2">DSM 44104</strain>
    </source>
</reference>
<evidence type="ECO:0000313" key="1">
    <source>
        <dbReference type="EMBL" id="PKB32411.1"/>
    </source>
</evidence>
<accession>A0AA44US48</accession>
<dbReference type="AlphaFoldDB" id="A0AA44US48"/>